<dbReference type="Pfam" id="PF16064">
    <property type="entry name" value="DUF4806"/>
    <property type="match status" value="1"/>
</dbReference>
<accession>A0A6G0SX98</accession>
<dbReference type="PANTHER" id="PTHR34153:SF2">
    <property type="entry name" value="SI:CH211-262H13.3-RELATED"/>
    <property type="match status" value="1"/>
</dbReference>
<evidence type="ECO:0000313" key="3">
    <source>
        <dbReference type="EMBL" id="KAE9522778.1"/>
    </source>
</evidence>
<dbReference type="AlphaFoldDB" id="A0A6G0SX98"/>
<dbReference type="InterPro" id="IPR022048">
    <property type="entry name" value="Envelope_fusion-like"/>
</dbReference>
<evidence type="ECO:0000313" key="4">
    <source>
        <dbReference type="Proteomes" id="UP000475862"/>
    </source>
</evidence>
<keyword evidence="1" id="KW-1133">Transmembrane helix</keyword>
<sequence>LSNLTVYCSDNRIVFIITLPLVYQNELTLYHLIPKPVCKLTNCLYIKPNYNFLAISKTKKLYTTYDQFHYSACKSPHNFLLCPEINPLHPRSTRPICEIQLLQDPVKVPKSCEIRQIQINKESSSHTIEGVGIVRLNSTCKGYATRDVLIPGKVNQEPYPDFIPNSVLKPSMKVTNLAIMETKNIINNKVDDLNAVSNTHNYLQFLDNNISDLEKLEQKITIYENVLGITISIGGCGILIFIINIMTHFLQQYRTRRGRNRCTSVVFRNEQNVSAIPSSQPHLATEQYKDEPDNWITNMVLVNKLIVKFPVYHDTYVYFGDYALITDGVVLYLTTHRASFYYIHCLSELITFNSNELFINFKLPTLFEEDIRQSGLRLPYSSKKSNVSKIKHNKIESGWSPSPKKAKQKSQTVRQLSFKDHNNMTPIQETEFKKSSSNFVIVENVNSDQKQHSYSNNLSSNLNLPVIENVNETADNILDISSKKFSFDSPAKYLVTPPNYINNKDNVIQNNILRNIAFLKTELRQIKDNQVSILEQLESIQSHLQLNNKSYIENNLLNDDFHDCPLPLDNETDLYVLEDKLSGDHQFKLRLVNELSLIGGKHVKAMVKRLMAKLFTDDLLSNYSFSGKKGKKPFSSLVICSILFDAIKKQLKFKNIPQNKIEETIKYVLAQAPFNLKRKLTKIPSSGYKNSTFKFGSTNLPAMLNKY</sequence>
<feature type="transmembrane region" description="Helical" evidence="1">
    <location>
        <begin position="226"/>
        <end position="250"/>
    </location>
</feature>
<dbReference type="EMBL" id="VYZN01000662">
    <property type="protein sequence ID" value="KAE9522778.1"/>
    <property type="molecule type" value="Genomic_DNA"/>
</dbReference>
<feature type="non-terminal residue" evidence="3">
    <location>
        <position position="1"/>
    </location>
</feature>
<keyword evidence="4" id="KW-1185">Reference proteome</keyword>
<keyword evidence="1" id="KW-0472">Membrane</keyword>
<name>A0A6G0SX98_APHGL</name>
<protein>
    <recommendedName>
        <fullName evidence="2">DUF4806 domain-containing protein</fullName>
    </recommendedName>
</protein>
<dbReference type="PANTHER" id="PTHR34153">
    <property type="entry name" value="SI:CH211-262H13.3-RELATED-RELATED"/>
    <property type="match status" value="1"/>
</dbReference>
<comment type="caution">
    <text evidence="3">The sequence shown here is derived from an EMBL/GenBank/DDBJ whole genome shotgun (WGS) entry which is preliminary data.</text>
</comment>
<keyword evidence="1" id="KW-0812">Transmembrane</keyword>
<dbReference type="OrthoDB" id="10071708at2759"/>
<dbReference type="InterPro" id="IPR032071">
    <property type="entry name" value="DUF4806"/>
</dbReference>
<dbReference type="Proteomes" id="UP000475862">
    <property type="component" value="Unassembled WGS sequence"/>
</dbReference>
<organism evidence="3 4">
    <name type="scientific">Aphis glycines</name>
    <name type="common">Soybean aphid</name>
    <dbReference type="NCBI Taxonomy" id="307491"/>
    <lineage>
        <taxon>Eukaryota</taxon>
        <taxon>Metazoa</taxon>
        <taxon>Ecdysozoa</taxon>
        <taxon>Arthropoda</taxon>
        <taxon>Hexapoda</taxon>
        <taxon>Insecta</taxon>
        <taxon>Pterygota</taxon>
        <taxon>Neoptera</taxon>
        <taxon>Paraneoptera</taxon>
        <taxon>Hemiptera</taxon>
        <taxon>Sternorrhyncha</taxon>
        <taxon>Aphidomorpha</taxon>
        <taxon>Aphidoidea</taxon>
        <taxon>Aphididae</taxon>
        <taxon>Aphidini</taxon>
        <taxon>Aphis</taxon>
        <taxon>Aphis</taxon>
    </lineage>
</organism>
<dbReference type="Pfam" id="PF12259">
    <property type="entry name" value="Baculo_F"/>
    <property type="match status" value="1"/>
</dbReference>
<gene>
    <name evidence="3" type="ORF">AGLY_016819</name>
</gene>
<feature type="domain" description="DUF4806" evidence="2">
    <location>
        <begin position="566"/>
        <end position="641"/>
    </location>
</feature>
<evidence type="ECO:0000256" key="1">
    <source>
        <dbReference type="SAM" id="Phobius"/>
    </source>
</evidence>
<proteinExistence type="predicted"/>
<evidence type="ECO:0000259" key="2">
    <source>
        <dbReference type="Pfam" id="PF16064"/>
    </source>
</evidence>
<reference evidence="3 4" key="1">
    <citation type="submission" date="2019-08" db="EMBL/GenBank/DDBJ databases">
        <title>The genome of the soybean aphid Biotype 1, its phylome, world population structure and adaptation to the North American continent.</title>
        <authorList>
            <person name="Giordano R."/>
            <person name="Donthu R.K."/>
            <person name="Hernandez A.G."/>
            <person name="Wright C.L."/>
            <person name="Zimin A.V."/>
        </authorList>
    </citation>
    <scope>NUCLEOTIDE SEQUENCE [LARGE SCALE GENOMIC DNA]</scope>
    <source>
        <tissue evidence="3">Whole aphids</tissue>
    </source>
</reference>